<dbReference type="InterPro" id="IPR036390">
    <property type="entry name" value="WH_DNA-bd_sf"/>
</dbReference>
<dbReference type="Pfam" id="PF07702">
    <property type="entry name" value="UTRA"/>
    <property type="match status" value="1"/>
</dbReference>
<keyword evidence="1" id="KW-0805">Transcription regulation</keyword>
<dbReference type="PROSITE" id="PS50949">
    <property type="entry name" value="HTH_GNTR"/>
    <property type="match status" value="1"/>
</dbReference>
<evidence type="ECO:0000256" key="1">
    <source>
        <dbReference type="ARBA" id="ARBA00023015"/>
    </source>
</evidence>
<dbReference type="Proteomes" id="UP001596270">
    <property type="component" value="Unassembled WGS sequence"/>
</dbReference>
<dbReference type="InterPro" id="IPR050679">
    <property type="entry name" value="Bact_HTH_transcr_reg"/>
</dbReference>
<reference evidence="6" key="1">
    <citation type="journal article" date="2019" name="Int. J. Syst. Evol. Microbiol.">
        <title>The Global Catalogue of Microorganisms (GCM) 10K type strain sequencing project: providing services to taxonomists for standard genome sequencing and annotation.</title>
        <authorList>
            <consortium name="The Broad Institute Genomics Platform"/>
            <consortium name="The Broad Institute Genome Sequencing Center for Infectious Disease"/>
            <person name="Wu L."/>
            <person name="Ma J."/>
        </authorList>
    </citation>
    <scope>NUCLEOTIDE SEQUENCE [LARGE SCALE GENOMIC DNA]</scope>
    <source>
        <strain evidence="6">CCUG 39402</strain>
    </source>
</reference>
<dbReference type="Gene3D" id="1.10.10.10">
    <property type="entry name" value="Winged helix-like DNA-binding domain superfamily/Winged helix DNA-binding domain"/>
    <property type="match status" value="1"/>
</dbReference>
<dbReference type="SUPFAM" id="SSF64288">
    <property type="entry name" value="Chorismate lyase-like"/>
    <property type="match status" value="1"/>
</dbReference>
<name>A0ABW1U0V8_9BURK</name>
<feature type="domain" description="HTH gntR-type" evidence="4">
    <location>
        <begin position="16"/>
        <end position="84"/>
    </location>
</feature>
<dbReference type="InterPro" id="IPR000524">
    <property type="entry name" value="Tscrpt_reg_HTH_GntR"/>
</dbReference>
<dbReference type="CDD" id="cd07377">
    <property type="entry name" value="WHTH_GntR"/>
    <property type="match status" value="1"/>
</dbReference>
<dbReference type="SMART" id="SM00345">
    <property type="entry name" value="HTH_GNTR"/>
    <property type="match status" value="1"/>
</dbReference>
<dbReference type="RefSeq" id="WP_371436872.1">
    <property type="nucleotide sequence ID" value="NZ_JBHSRS010000082.1"/>
</dbReference>
<organism evidence="5 6">
    <name type="scientific">Polaromonas aquatica</name>
    <dbReference type="NCBI Taxonomy" id="332657"/>
    <lineage>
        <taxon>Bacteria</taxon>
        <taxon>Pseudomonadati</taxon>
        <taxon>Pseudomonadota</taxon>
        <taxon>Betaproteobacteria</taxon>
        <taxon>Burkholderiales</taxon>
        <taxon>Comamonadaceae</taxon>
        <taxon>Polaromonas</taxon>
    </lineage>
</organism>
<dbReference type="PANTHER" id="PTHR44846">
    <property type="entry name" value="MANNOSYL-D-GLYCERATE TRANSPORT/METABOLISM SYSTEM REPRESSOR MNGR-RELATED"/>
    <property type="match status" value="1"/>
</dbReference>
<sequence length="247" mass="26621">MAESTHLTVVPVEPGQSRYAALAAALRARVVAGEWPPGSALPAEQTLAAEHGVALGTLRRALELMADQGLIERIHGRGTFVRAGMTGATMMRFFRFGEGTGEVPVSRIVSRQLLVAPAEVARRLGLARGDTALRLLRVRSFAGQPGVYEEIWLPPALFGELVESDTQAWGDLLYPLFAERCGVHVHRAVDEIAFGALTAAQARHLALPAGHPCALVTRNAYDLAGHCVEVRFTRGDAHAFHYTVTIT</sequence>
<proteinExistence type="predicted"/>
<dbReference type="InterPro" id="IPR011663">
    <property type="entry name" value="UTRA"/>
</dbReference>
<keyword evidence="6" id="KW-1185">Reference proteome</keyword>
<dbReference type="Gene3D" id="3.40.1410.10">
    <property type="entry name" value="Chorismate lyase-like"/>
    <property type="match status" value="1"/>
</dbReference>
<comment type="caution">
    <text evidence="5">The sequence shown here is derived from an EMBL/GenBank/DDBJ whole genome shotgun (WGS) entry which is preliminary data.</text>
</comment>
<evidence type="ECO:0000313" key="6">
    <source>
        <dbReference type="Proteomes" id="UP001596270"/>
    </source>
</evidence>
<keyword evidence="2" id="KW-0238">DNA-binding</keyword>
<dbReference type="EMBL" id="JBHSRS010000082">
    <property type="protein sequence ID" value="MFC6283125.1"/>
    <property type="molecule type" value="Genomic_DNA"/>
</dbReference>
<dbReference type="Pfam" id="PF00392">
    <property type="entry name" value="GntR"/>
    <property type="match status" value="1"/>
</dbReference>
<dbReference type="SUPFAM" id="SSF46785">
    <property type="entry name" value="Winged helix' DNA-binding domain"/>
    <property type="match status" value="1"/>
</dbReference>
<protein>
    <submittedName>
        <fullName evidence="5">GntR family transcriptional regulator</fullName>
    </submittedName>
</protein>
<dbReference type="InterPro" id="IPR028978">
    <property type="entry name" value="Chorismate_lyase_/UTRA_dom_sf"/>
</dbReference>
<dbReference type="InterPro" id="IPR036388">
    <property type="entry name" value="WH-like_DNA-bd_sf"/>
</dbReference>
<keyword evidence="3" id="KW-0804">Transcription</keyword>
<evidence type="ECO:0000259" key="4">
    <source>
        <dbReference type="PROSITE" id="PS50949"/>
    </source>
</evidence>
<accession>A0ABW1U0V8</accession>
<gene>
    <name evidence="5" type="ORF">ACFQND_18020</name>
</gene>
<evidence type="ECO:0000313" key="5">
    <source>
        <dbReference type="EMBL" id="MFC6283125.1"/>
    </source>
</evidence>
<dbReference type="PANTHER" id="PTHR44846:SF1">
    <property type="entry name" value="MANNOSYL-D-GLYCERATE TRANSPORT_METABOLISM SYSTEM REPRESSOR MNGR-RELATED"/>
    <property type="match status" value="1"/>
</dbReference>
<evidence type="ECO:0000256" key="2">
    <source>
        <dbReference type="ARBA" id="ARBA00023125"/>
    </source>
</evidence>
<evidence type="ECO:0000256" key="3">
    <source>
        <dbReference type="ARBA" id="ARBA00023163"/>
    </source>
</evidence>
<dbReference type="SMART" id="SM00866">
    <property type="entry name" value="UTRA"/>
    <property type="match status" value="1"/>
</dbReference>